<comment type="similarity">
    <text evidence="1">Belongs to the RdRP family.</text>
</comment>
<reference evidence="5" key="3">
    <citation type="journal article" date="2018" name="Mol. Plant Microbe Interact.">
        <title>Genome sequence resources for the wheat stripe rust pathogen (Puccinia striiformis f. sp. tritici) and the barley stripe rust pathogen (Puccinia striiformis f. sp. hordei).</title>
        <authorList>
            <person name="Xia C."/>
            <person name="Wang M."/>
            <person name="Yin C."/>
            <person name="Cornejo O.E."/>
            <person name="Hulbert S.H."/>
            <person name="Chen X."/>
        </authorList>
    </citation>
    <scope>NUCLEOTIDE SEQUENCE [LARGE SCALE GENOMIC DNA]</scope>
    <source>
        <strain evidence="5">93TX-2</strain>
    </source>
</reference>
<dbReference type="GO" id="GO:0003968">
    <property type="term" value="F:RNA-directed RNA polymerase activity"/>
    <property type="evidence" value="ECO:0007669"/>
    <property type="project" value="UniProtKB-KW"/>
</dbReference>
<evidence type="ECO:0000313" key="4">
    <source>
        <dbReference type="EMBL" id="POW21642.1"/>
    </source>
</evidence>
<feature type="domain" description="RDRP core" evidence="3">
    <location>
        <begin position="209"/>
        <end position="314"/>
    </location>
</feature>
<comment type="catalytic activity">
    <reaction evidence="1">
        <text>RNA(n) + a ribonucleoside 5'-triphosphate = RNA(n+1) + diphosphate</text>
        <dbReference type="Rhea" id="RHEA:21248"/>
        <dbReference type="Rhea" id="RHEA-COMP:14527"/>
        <dbReference type="Rhea" id="RHEA-COMP:17342"/>
        <dbReference type="ChEBI" id="CHEBI:33019"/>
        <dbReference type="ChEBI" id="CHEBI:61557"/>
        <dbReference type="ChEBI" id="CHEBI:140395"/>
        <dbReference type="EC" id="2.7.7.48"/>
    </reaction>
</comment>
<proteinExistence type="inferred from homology"/>
<dbReference type="AlphaFoldDB" id="A0A2S4WIP8"/>
<dbReference type="EC" id="2.7.7.48" evidence="1"/>
<protein>
    <recommendedName>
        <fullName evidence="1">RNA-dependent RNA polymerase</fullName>
        <ecNumber evidence="1">2.7.7.48</ecNumber>
    </recommendedName>
</protein>
<dbReference type="OrthoDB" id="6513042at2759"/>
<feature type="signal peptide" evidence="2">
    <location>
        <begin position="1"/>
        <end position="18"/>
    </location>
</feature>
<reference evidence="5" key="2">
    <citation type="journal article" date="2018" name="BMC Genomics">
        <title>Genomic insights into host adaptation between the wheat stripe rust pathogen (Puccinia striiformis f. sp. tritici) and the barley stripe rust pathogen (Puccinia striiformis f. sp. hordei).</title>
        <authorList>
            <person name="Xia C."/>
            <person name="Wang M."/>
            <person name="Yin C."/>
            <person name="Cornejo O.E."/>
            <person name="Hulbert S.H."/>
            <person name="Chen X."/>
        </authorList>
    </citation>
    <scope>NUCLEOTIDE SEQUENCE [LARGE SCALE GENOMIC DNA]</scope>
    <source>
        <strain evidence="5">93TX-2</strain>
    </source>
</reference>
<keyword evidence="1" id="KW-0694">RNA-binding</keyword>
<keyword evidence="2" id="KW-0732">Signal</keyword>
<evidence type="ECO:0000259" key="3">
    <source>
        <dbReference type="Pfam" id="PF05183"/>
    </source>
</evidence>
<dbReference type="GO" id="GO:0003723">
    <property type="term" value="F:RNA binding"/>
    <property type="evidence" value="ECO:0007669"/>
    <property type="project" value="UniProtKB-KW"/>
</dbReference>
<keyword evidence="1" id="KW-0696">RNA-directed RNA polymerase</keyword>
<evidence type="ECO:0000313" key="5">
    <source>
        <dbReference type="Proteomes" id="UP000238274"/>
    </source>
</evidence>
<gene>
    <name evidence="4" type="ORF">PSHT_02128</name>
</gene>
<evidence type="ECO:0000256" key="1">
    <source>
        <dbReference type="RuleBase" id="RU363098"/>
    </source>
</evidence>
<accession>A0A2S4WIP8</accession>
<dbReference type="Pfam" id="PF05183">
    <property type="entry name" value="RdRP"/>
    <property type="match status" value="1"/>
</dbReference>
<dbReference type="VEuPathDB" id="FungiDB:PSHT_02128"/>
<reference evidence="4 5" key="1">
    <citation type="submission" date="2017-12" db="EMBL/GenBank/DDBJ databases">
        <title>Gene loss provides genomic basis for host adaptation in cereal stripe rust fungi.</title>
        <authorList>
            <person name="Xia C."/>
        </authorList>
    </citation>
    <scope>NUCLEOTIDE SEQUENCE [LARGE SCALE GENOMIC DNA]</scope>
    <source>
        <strain evidence="4 5">93TX-2</strain>
    </source>
</reference>
<name>A0A2S4WIP8_9BASI</name>
<feature type="chain" id="PRO_5015466912" description="RNA-dependent RNA polymerase" evidence="2">
    <location>
        <begin position="19"/>
        <end position="350"/>
    </location>
</feature>
<dbReference type="InterPro" id="IPR057596">
    <property type="entry name" value="RDRP_core"/>
</dbReference>
<keyword evidence="1" id="KW-0548">Nucleotidyltransferase</keyword>
<dbReference type="Proteomes" id="UP000238274">
    <property type="component" value="Unassembled WGS sequence"/>
</dbReference>
<keyword evidence="5" id="KW-1185">Reference proteome</keyword>
<dbReference type="VEuPathDB" id="FungiDB:PSTT_10003"/>
<sequence length="350" mass="39884">MTIILITLPATFVATPSAAPRLQPNQFLLTLFATPPPGLLFLLCQPASPPFTAPTNCNEGSFSSEYQLSLNTTGFKDRASVLIGSQAPQLIIQRVYQDEEDQLTLINHKPFIKTCWSGIDEDHKRIISYASDLIKLGFIEQNRSSKFLHQSRLYVILKIIPLRRDIAWAPNYTSANLSRVDSITHNLDSISKTNEKHLKRVEERLQKEEGPIIKQGNSMLQLYDYNSMFIRVSIREEDGSLLQYKQDVDPAGFLKDCYCPLADQLLIAGQPFEFLCYSSLALRSHQAWFVCPLIHRGQLVHASKIRDQISCFSTVFELVQLTSYLFMHLGIKSLLDIWLELLRLLRPRKG</sequence>
<keyword evidence="1" id="KW-0808">Transferase</keyword>
<comment type="caution">
    <text evidence="4">The sequence shown here is derived from an EMBL/GenBank/DDBJ whole genome shotgun (WGS) entry which is preliminary data.</text>
</comment>
<organism evidence="4 5">
    <name type="scientific">Puccinia striiformis</name>
    <dbReference type="NCBI Taxonomy" id="27350"/>
    <lineage>
        <taxon>Eukaryota</taxon>
        <taxon>Fungi</taxon>
        <taxon>Dikarya</taxon>
        <taxon>Basidiomycota</taxon>
        <taxon>Pucciniomycotina</taxon>
        <taxon>Pucciniomycetes</taxon>
        <taxon>Pucciniales</taxon>
        <taxon>Pucciniaceae</taxon>
        <taxon>Puccinia</taxon>
    </lineage>
</organism>
<evidence type="ECO:0000256" key="2">
    <source>
        <dbReference type="SAM" id="SignalP"/>
    </source>
</evidence>
<dbReference type="EMBL" id="PKSM01000018">
    <property type="protein sequence ID" value="POW21642.1"/>
    <property type="molecule type" value="Genomic_DNA"/>
</dbReference>